<evidence type="ECO:0000313" key="1">
    <source>
        <dbReference type="EMBL" id="JAH45757.1"/>
    </source>
</evidence>
<dbReference type="EMBL" id="GBXM01062820">
    <property type="protein sequence ID" value="JAH45757.1"/>
    <property type="molecule type" value="Transcribed_RNA"/>
</dbReference>
<reference evidence="1" key="1">
    <citation type="submission" date="2014-11" db="EMBL/GenBank/DDBJ databases">
        <authorList>
            <person name="Amaro Gonzalez C."/>
        </authorList>
    </citation>
    <scope>NUCLEOTIDE SEQUENCE</scope>
</reference>
<organism evidence="1">
    <name type="scientific">Anguilla anguilla</name>
    <name type="common">European freshwater eel</name>
    <name type="synonym">Muraena anguilla</name>
    <dbReference type="NCBI Taxonomy" id="7936"/>
    <lineage>
        <taxon>Eukaryota</taxon>
        <taxon>Metazoa</taxon>
        <taxon>Chordata</taxon>
        <taxon>Craniata</taxon>
        <taxon>Vertebrata</taxon>
        <taxon>Euteleostomi</taxon>
        <taxon>Actinopterygii</taxon>
        <taxon>Neopterygii</taxon>
        <taxon>Teleostei</taxon>
        <taxon>Anguilliformes</taxon>
        <taxon>Anguillidae</taxon>
        <taxon>Anguilla</taxon>
    </lineage>
</organism>
<reference evidence="1" key="2">
    <citation type="journal article" date="2015" name="Fish Shellfish Immunol.">
        <title>Early steps in the European eel (Anguilla anguilla)-Vibrio vulnificus interaction in the gills: Role of the RtxA13 toxin.</title>
        <authorList>
            <person name="Callol A."/>
            <person name="Pajuelo D."/>
            <person name="Ebbesson L."/>
            <person name="Teles M."/>
            <person name="MacKenzie S."/>
            <person name="Amaro C."/>
        </authorList>
    </citation>
    <scope>NUCLEOTIDE SEQUENCE</scope>
</reference>
<sequence length="26" mass="3063">MLRNPLGQVIIMSKEADERWSLLSKF</sequence>
<name>A0A0E9SWZ1_ANGAN</name>
<protein>
    <submittedName>
        <fullName evidence="1">Uncharacterized protein</fullName>
    </submittedName>
</protein>
<accession>A0A0E9SWZ1</accession>
<dbReference type="AlphaFoldDB" id="A0A0E9SWZ1"/>
<proteinExistence type="predicted"/>